<dbReference type="OrthoDB" id="6123at2759"/>
<reference evidence="10" key="1">
    <citation type="submission" date="2021-06" db="EMBL/GenBank/DDBJ databases">
        <authorList>
            <person name="Kallberg Y."/>
            <person name="Tangrot J."/>
            <person name="Rosling A."/>
        </authorList>
    </citation>
    <scope>NUCLEOTIDE SEQUENCE</scope>
    <source>
        <strain evidence="10">CL551</strain>
    </source>
</reference>
<feature type="region of interest" description="Disordered" evidence="8">
    <location>
        <begin position="172"/>
        <end position="191"/>
    </location>
</feature>
<evidence type="ECO:0000256" key="6">
    <source>
        <dbReference type="ARBA" id="ARBA00023242"/>
    </source>
</evidence>
<dbReference type="GO" id="GO:0005634">
    <property type="term" value="C:nucleus"/>
    <property type="evidence" value="ECO:0007669"/>
    <property type="project" value="UniProtKB-SubCell"/>
</dbReference>
<keyword evidence="6" id="KW-0539">Nucleus</keyword>
<feature type="coiled-coil region" evidence="7">
    <location>
        <begin position="197"/>
        <end position="256"/>
    </location>
</feature>
<protein>
    <submittedName>
        <fullName evidence="10">10532_t:CDS:1</fullName>
    </submittedName>
</protein>
<feature type="region of interest" description="Disordered" evidence="8">
    <location>
        <begin position="115"/>
        <end position="139"/>
    </location>
</feature>
<evidence type="ECO:0000313" key="10">
    <source>
        <dbReference type="EMBL" id="CAG8560002.1"/>
    </source>
</evidence>
<comment type="subcellular location">
    <subcellularLocation>
        <location evidence="2">Cytoplasm</location>
        <location evidence="2">Cytoskeleton</location>
        <location evidence="2">Spindle</location>
    </subcellularLocation>
    <subcellularLocation>
        <location evidence="1">Nucleus</location>
    </subcellularLocation>
</comment>
<dbReference type="EMBL" id="CAJVPV010003797">
    <property type="protein sequence ID" value="CAG8560002.1"/>
    <property type="molecule type" value="Genomic_DNA"/>
</dbReference>
<keyword evidence="11" id="KW-1185">Reference proteome</keyword>
<keyword evidence="7" id="KW-0175">Coiled coil</keyword>
<sequence>MTTERLINDYQISDDWLLNEQRKFEYFCNENLQEFTATCLLEVEWLKSYLTDVILHSSAIPRNQSPECTNQDQRHDAQHGILGNRKHSANPEAFPNNNILHSNGFMISDAHYDNEQDKGKYKDPDVNNTAREHESKKLERKKTLNNSNFIRTGQYTEPYSLASRDSNAASRDCIKTSNDNPNKKTFPKRLAQSKPEIKSLVLAAAAAKKEQEEQEKKSERIKEWEAKRLAALQRRQEEEQKRLQNAKQREEAWKRKANFVPEVKKKENEGSRKKRVEKFVVQKKKKDIDMQQKNDVSFEKTLPHSEFKEHLLFKKSPLRSSDFLFNKKNDLPESNWNTRTNDESLHMCQAEPSSLLFADTDTRMSGDEIGIILTDNDNEILKSARKTKTSHSHSHSQEEMNKYQYKEESFLGHFDMQVDLTETSGESSSSEEEVNNPKRPEWCQPSNLKAALIRQASIDPEIIFGKVQPLNMEKIFKGRERKFRQRSSSANWLGGDALTVQEEIEYKSRMGFK</sequence>
<dbReference type="InterPro" id="IPR005635">
    <property type="entry name" value="Inner_centromere_prot_ARK-bd"/>
</dbReference>
<evidence type="ECO:0000256" key="7">
    <source>
        <dbReference type="SAM" id="Coils"/>
    </source>
</evidence>
<accession>A0A9N9BDH0</accession>
<feature type="domain" description="Inner centromere protein ARK-binding" evidence="9">
    <location>
        <begin position="427"/>
        <end position="476"/>
    </location>
</feature>
<organism evidence="10 11">
    <name type="scientific">Acaulospora morrowiae</name>
    <dbReference type="NCBI Taxonomy" id="94023"/>
    <lineage>
        <taxon>Eukaryota</taxon>
        <taxon>Fungi</taxon>
        <taxon>Fungi incertae sedis</taxon>
        <taxon>Mucoromycota</taxon>
        <taxon>Glomeromycotina</taxon>
        <taxon>Glomeromycetes</taxon>
        <taxon>Diversisporales</taxon>
        <taxon>Acaulosporaceae</taxon>
        <taxon>Acaulospora</taxon>
    </lineage>
</organism>
<keyword evidence="5" id="KW-0206">Cytoskeleton</keyword>
<name>A0A9N9BDH0_9GLOM</name>
<gene>
    <name evidence="10" type="ORF">AMORRO_LOCUS5970</name>
</gene>
<evidence type="ECO:0000259" key="9">
    <source>
        <dbReference type="Pfam" id="PF03941"/>
    </source>
</evidence>
<comment type="caution">
    <text evidence="10">The sequence shown here is derived from an EMBL/GenBank/DDBJ whole genome shotgun (WGS) entry which is preliminary data.</text>
</comment>
<evidence type="ECO:0000256" key="5">
    <source>
        <dbReference type="ARBA" id="ARBA00023212"/>
    </source>
</evidence>
<dbReference type="Proteomes" id="UP000789342">
    <property type="component" value="Unassembled WGS sequence"/>
</dbReference>
<evidence type="ECO:0000256" key="4">
    <source>
        <dbReference type="ARBA" id="ARBA00022490"/>
    </source>
</evidence>
<dbReference type="GO" id="GO:0005819">
    <property type="term" value="C:spindle"/>
    <property type="evidence" value="ECO:0007669"/>
    <property type="project" value="UniProtKB-SubCell"/>
</dbReference>
<comment type="similarity">
    <text evidence="3">Belongs to the INCENP family.</text>
</comment>
<evidence type="ECO:0000313" key="11">
    <source>
        <dbReference type="Proteomes" id="UP000789342"/>
    </source>
</evidence>
<dbReference type="Gene3D" id="6.10.250.2990">
    <property type="match status" value="1"/>
</dbReference>
<feature type="compositionally biased region" description="Basic and acidic residues" evidence="8">
    <location>
        <begin position="115"/>
        <end position="137"/>
    </location>
</feature>
<evidence type="ECO:0000256" key="1">
    <source>
        <dbReference type="ARBA" id="ARBA00004123"/>
    </source>
</evidence>
<dbReference type="Pfam" id="PF03941">
    <property type="entry name" value="INCENP_ARK-bind"/>
    <property type="match status" value="1"/>
</dbReference>
<dbReference type="AlphaFoldDB" id="A0A9N9BDH0"/>
<feature type="region of interest" description="Disordered" evidence="8">
    <location>
        <begin position="421"/>
        <end position="442"/>
    </location>
</feature>
<evidence type="ECO:0000256" key="2">
    <source>
        <dbReference type="ARBA" id="ARBA00004186"/>
    </source>
</evidence>
<proteinExistence type="inferred from homology"/>
<keyword evidence="4" id="KW-0963">Cytoplasm</keyword>
<evidence type="ECO:0000256" key="8">
    <source>
        <dbReference type="SAM" id="MobiDB-lite"/>
    </source>
</evidence>
<evidence type="ECO:0000256" key="3">
    <source>
        <dbReference type="ARBA" id="ARBA00010042"/>
    </source>
</evidence>